<proteinExistence type="predicted"/>
<protein>
    <submittedName>
        <fullName evidence="2">Uncharacterized protein</fullName>
    </submittedName>
</protein>
<keyword evidence="1" id="KW-0812">Transmembrane</keyword>
<dbReference type="EMBL" id="OX459937">
    <property type="protein sequence ID" value="CAI9152251.1"/>
    <property type="molecule type" value="Genomic_DNA"/>
</dbReference>
<keyword evidence="1" id="KW-1133">Transmembrane helix</keyword>
<reference evidence="2" key="1">
    <citation type="submission" date="2023-04" db="EMBL/GenBank/DDBJ databases">
        <authorList>
            <consortium name="ELIXIR-Norway"/>
        </authorList>
    </citation>
    <scope>NUCLEOTIDE SEQUENCE [LARGE SCALE GENOMIC DNA]</scope>
</reference>
<evidence type="ECO:0000313" key="2">
    <source>
        <dbReference type="EMBL" id="CAI9152251.1"/>
    </source>
</evidence>
<organism evidence="2 3">
    <name type="scientific">Rangifer tarandus platyrhynchus</name>
    <name type="common">Svalbard reindeer</name>
    <dbReference type="NCBI Taxonomy" id="3082113"/>
    <lineage>
        <taxon>Eukaryota</taxon>
        <taxon>Metazoa</taxon>
        <taxon>Chordata</taxon>
        <taxon>Craniata</taxon>
        <taxon>Vertebrata</taxon>
        <taxon>Euteleostomi</taxon>
        <taxon>Mammalia</taxon>
        <taxon>Eutheria</taxon>
        <taxon>Laurasiatheria</taxon>
        <taxon>Artiodactyla</taxon>
        <taxon>Ruminantia</taxon>
        <taxon>Pecora</taxon>
        <taxon>Cervidae</taxon>
        <taxon>Odocoileinae</taxon>
        <taxon>Rangifer</taxon>
    </lineage>
</organism>
<name>A0ABN8XXD0_RANTA</name>
<dbReference type="Proteomes" id="UP001176941">
    <property type="component" value="Chromosome 1"/>
</dbReference>
<evidence type="ECO:0000256" key="1">
    <source>
        <dbReference type="SAM" id="Phobius"/>
    </source>
</evidence>
<gene>
    <name evidence="2" type="ORF">MRATA1EN1_LOCUS1213</name>
</gene>
<feature type="transmembrane region" description="Helical" evidence="1">
    <location>
        <begin position="53"/>
        <end position="73"/>
    </location>
</feature>
<keyword evidence="1" id="KW-0472">Membrane</keyword>
<sequence length="140" mass="16034">MQSLTDGGQKVTLKNLQICPIWPEEMKAFWQLWWCGQGEGRGKPLTLHQPGKFLLALLFILRFTIGACLQEILHVFRKNEGRRLEIHCNIRVIEEEAGVFFTQKKKFLISSTWLLDSGITHTHNLGGLSSQEKPYIKPSS</sequence>
<accession>A0ABN8XXD0</accession>
<evidence type="ECO:0000313" key="3">
    <source>
        <dbReference type="Proteomes" id="UP001176941"/>
    </source>
</evidence>
<keyword evidence="3" id="KW-1185">Reference proteome</keyword>